<dbReference type="Proteomes" id="UP000288805">
    <property type="component" value="Unassembled WGS sequence"/>
</dbReference>
<evidence type="ECO:0000313" key="1">
    <source>
        <dbReference type="EMBL" id="RVW73806.1"/>
    </source>
</evidence>
<reference evidence="1 2" key="1">
    <citation type="journal article" date="2018" name="PLoS Genet.">
        <title>Population sequencing reveals clonal diversity and ancestral inbreeding in the grapevine cultivar Chardonnay.</title>
        <authorList>
            <person name="Roach M.J."/>
            <person name="Johnson D.L."/>
            <person name="Bohlmann J."/>
            <person name="van Vuuren H.J."/>
            <person name="Jones S.J."/>
            <person name="Pretorius I.S."/>
            <person name="Schmidt S.A."/>
            <person name="Borneman A.R."/>
        </authorList>
    </citation>
    <scope>NUCLEOTIDE SEQUENCE [LARGE SCALE GENOMIC DNA]</scope>
    <source>
        <strain evidence="2">cv. Chardonnay</strain>
        <tissue evidence="1">Leaf</tissue>
    </source>
</reference>
<name>A0A438GNM1_VITVI</name>
<dbReference type="EMBL" id="QGNW01000383">
    <property type="protein sequence ID" value="RVW73806.1"/>
    <property type="molecule type" value="Genomic_DNA"/>
</dbReference>
<sequence length="164" mass="17883">MGPHLVSFKVLRVKAGGPLSLYLFILAMEALNQLFSKAKEWGFNSGFKALASVLCCKVRKLPTSYLSLPLGAFHKYPKGGGALEQRPHLVNWYTICLGKKDGQRRTSQVGRNPSVVISWLGPSNDSFNKRGRESFPTSIVVVLMGSSEGKLLCLGSNMGYSSNS</sequence>
<proteinExistence type="predicted"/>
<gene>
    <name evidence="1" type="ORF">CK203_058304</name>
</gene>
<evidence type="ECO:0000313" key="2">
    <source>
        <dbReference type="Proteomes" id="UP000288805"/>
    </source>
</evidence>
<comment type="caution">
    <text evidence="1">The sequence shown here is derived from an EMBL/GenBank/DDBJ whole genome shotgun (WGS) entry which is preliminary data.</text>
</comment>
<accession>A0A438GNM1</accession>
<organism evidence="1 2">
    <name type="scientific">Vitis vinifera</name>
    <name type="common">Grape</name>
    <dbReference type="NCBI Taxonomy" id="29760"/>
    <lineage>
        <taxon>Eukaryota</taxon>
        <taxon>Viridiplantae</taxon>
        <taxon>Streptophyta</taxon>
        <taxon>Embryophyta</taxon>
        <taxon>Tracheophyta</taxon>
        <taxon>Spermatophyta</taxon>
        <taxon>Magnoliopsida</taxon>
        <taxon>eudicotyledons</taxon>
        <taxon>Gunneridae</taxon>
        <taxon>Pentapetalae</taxon>
        <taxon>rosids</taxon>
        <taxon>Vitales</taxon>
        <taxon>Vitaceae</taxon>
        <taxon>Viteae</taxon>
        <taxon>Vitis</taxon>
    </lineage>
</organism>
<protein>
    <submittedName>
        <fullName evidence="1">Uncharacterized protein</fullName>
    </submittedName>
</protein>
<dbReference type="AlphaFoldDB" id="A0A438GNM1"/>